<feature type="chain" id="PRO_5043520487" evidence="1">
    <location>
        <begin position="28"/>
        <end position="292"/>
    </location>
</feature>
<keyword evidence="1" id="KW-0732">Signal</keyword>
<dbReference type="AlphaFoldDB" id="A0AAW3T1U6"/>
<sequence length="292" mass="31442">MLIFSPKARGIVLLGGLSQLFSSGVYAENYVDAGNVSVSWGLEELYGASPQTARLTNLTFRFNVYESTLHHDGTYFAQQFYFDNSESGENTGYLGLQPRQSKDGKNYLRAVFSSFISGTKTSDGNCSDGADGGDGVSCGIEFPAVYGNPYEITVFKVGNDTWKGEVQDMVTSEIIHIGSWSLPHHIGDLKPSGEGFAEYYDFYQPGFPQFVVPNCSQLAKINVLYGPVTTTDFGGGIGSVTNAYEYNSDECLNKASGFSSQSKKISIAMPNGKTLSAYGNVVTRGFVSGAGD</sequence>
<gene>
    <name evidence="2" type="ORF">H2Y57_21080</name>
</gene>
<accession>A0AAW3T1U6</accession>
<dbReference type="Proteomes" id="UP000557749">
    <property type="component" value="Unassembled WGS sequence"/>
</dbReference>
<evidence type="ECO:0000313" key="3">
    <source>
        <dbReference type="Proteomes" id="UP000557749"/>
    </source>
</evidence>
<protein>
    <submittedName>
        <fullName evidence="2">Uncharacterized protein</fullName>
    </submittedName>
</protein>
<evidence type="ECO:0000313" key="2">
    <source>
        <dbReference type="EMBL" id="MBA5206173.1"/>
    </source>
</evidence>
<dbReference type="RefSeq" id="WP_181846136.1">
    <property type="nucleotide sequence ID" value="NZ_JACERJ010000018.1"/>
</dbReference>
<proteinExistence type="predicted"/>
<feature type="signal peptide" evidence="1">
    <location>
        <begin position="1"/>
        <end position="27"/>
    </location>
</feature>
<comment type="caution">
    <text evidence="2">The sequence shown here is derived from an EMBL/GenBank/DDBJ whole genome shotgun (WGS) entry which is preliminary data.</text>
</comment>
<dbReference type="EMBL" id="JACERJ010000018">
    <property type="protein sequence ID" value="MBA5206173.1"/>
    <property type="molecule type" value="Genomic_DNA"/>
</dbReference>
<name>A0AAW3T1U6_9GAMM</name>
<reference evidence="2 3" key="1">
    <citation type="submission" date="2020-07" db="EMBL/GenBank/DDBJ databases">
        <title>Characterization of Pectobacterium aroidearum strains causing soft rot on Amorphophallus konjac.</title>
        <authorList>
            <person name="Xie H."/>
        </authorList>
    </citation>
    <scope>NUCLEOTIDE SEQUENCE [LARGE SCALE GENOMIC DNA]</scope>
    <source>
        <strain evidence="2 3">MY7</strain>
    </source>
</reference>
<organism evidence="2 3">
    <name type="scientific">Pectobacterium aroidearum</name>
    <dbReference type="NCBI Taxonomy" id="1201031"/>
    <lineage>
        <taxon>Bacteria</taxon>
        <taxon>Pseudomonadati</taxon>
        <taxon>Pseudomonadota</taxon>
        <taxon>Gammaproteobacteria</taxon>
        <taxon>Enterobacterales</taxon>
        <taxon>Pectobacteriaceae</taxon>
        <taxon>Pectobacterium</taxon>
    </lineage>
</organism>
<evidence type="ECO:0000256" key="1">
    <source>
        <dbReference type="SAM" id="SignalP"/>
    </source>
</evidence>